<dbReference type="InterPro" id="IPR012902">
    <property type="entry name" value="N_methyl_site"/>
</dbReference>
<dbReference type="InterPro" id="IPR045584">
    <property type="entry name" value="Pilin-like"/>
</dbReference>
<evidence type="ECO:0008006" key="4">
    <source>
        <dbReference type="Google" id="ProtNLM"/>
    </source>
</evidence>
<dbReference type="NCBIfam" id="TIGR02532">
    <property type="entry name" value="IV_pilin_GFxxxE"/>
    <property type="match status" value="1"/>
</dbReference>
<sequence>MKKGFTLLELLIVIGILAILSSVTVLVLNPAELLRQARDTQRINDLGAINNALALYSGTAATVALGTAGTRYTHAGITVDASSTAAFGASQCAGDTSTVSTSSDRTVLGAGWIPVDFGDISGGTPLAVLPVDPSSGIGSAAKINSWPLVYWFEGSTASSTWELAAKMESERYKDGGTNDVSTNDGGTCRYWYEIGTEPGLDF</sequence>
<dbReference type="AlphaFoldDB" id="A0A1G2CCP9"/>
<protein>
    <recommendedName>
        <fullName evidence="4">Type II secretion system protein GspG C-terminal domain-containing protein</fullName>
    </recommendedName>
</protein>
<dbReference type="EMBL" id="MHKY01000016">
    <property type="protein sequence ID" value="OGY99145.1"/>
    <property type="molecule type" value="Genomic_DNA"/>
</dbReference>
<dbReference type="Gene3D" id="3.30.700.10">
    <property type="entry name" value="Glycoprotein, Type 4 Pilin"/>
    <property type="match status" value="1"/>
</dbReference>
<evidence type="ECO:0000313" key="3">
    <source>
        <dbReference type="Proteomes" id="UP000178796"/>
    </source>
</evidence>
<name>A0A1G2CCP9_9BACT</name>
<evidence type="ECO:0000256" key="1">
    <source>
        <dbReference type="SAM" id="Phobius"/>
    </source>
</evidence>
<keyword evidence="1" id="KW-0472">Membrane</keyword>
<dbReference type="Pfam" id="PF07963">
    <property type="entry name" value="N_methyl"/>
    <property type="match status" value="1"/>
</dbReference>
<gene>
    <name evidence="2" type="ORF">A3E09_00855</name>
</gene>
<dbReference type="PROSITE" id="PS00409">
    <property type="entry name" value="PROKAR_NTER_METHYL"/>
    <property type="match status" value="1"/>
</dbReference>
<evidence type="ECO:0000313" key="2">
    <source>
        <dbReference type="EMBL" id="OGY99145.1"/>
    </source>
</evidence>
<organism evidence="2 3">
    <name type="scientific">Candidatus Liptonbacteria bacterium RIFCSPHIGHO2_12_FULL_60_13</name>
    <dbReference type="NCBI Taxonomy" id="1798648"/>
    <lineage>
        <taxon>Bacteria</taxon>
        <taxon>Candidatus Liptoniibacteriota</taxon>
    </lineage>
</organism>
<reference evidence="2 3" key="1">
    <citation type="journal article" date="2016" name="Nat. Commun.">
        <title>Thousands of microbial genomes shed light on interconnected biogeochemical processes in an aquifer system.</title>
        <authorList>
            <person name="Anantharaman K."/>
            <person name="Brown C.T."/>
            <person name="Hug L.A."/>
            <person name="Sharon I."/>
            <person name="Castelle C.J."/>
            <person name="Probst A.J."/>
            <person name="Thomas B.C."/>
            <person name="Singh A."/>
            <person name="Wilkins M.J."/>
            <person name="Karaoz U."/>
            <person name="Brodie E.L."/>
            <person name="Williams K.H."/>
            <person name="Hubbard S.S."/>
            <person name="Banfield J.F."/>
        </authorList>
    </citation>
    <scope>NUCLEOTIDE SEQUENCE [LARGE SCALE GENOMIC DNA]</scope>
</reference>
<accession>A0A1G2CCP9</accession>
<keyword evidence="1" id="KW-1133">Transmembrane helix</keyword>
<proteinExistence type="predicted"/>
<feature type="transmembrane region" description="Helical" evidence="1">
    <location>
        <begin position="7"/>
        <end position="28"/>
    </location>
</feature>
<dbReference type="Proteomes" id="UP000178796">
    <property type="component" value="Unassembled WGS sequence"/>
</dbReference>
<comment type="caution">
    <text evidence="2">The sequence shown here is derived from an EMBL/GenBank/DDBJ whole genome shotgun (WGS) entry which is preliminary data.</text>
</comment>
<dbReference type="SUPFAM" id="SSF54523">
    <property type="entry name" value="Pili subunits"/>
    <property type="match status" value="1"/>
</dbReference>
<keyword evidence="1" id="KW-0812">Transmembrane</keyword>